<feature type="compositionally biased region" description="Low complexity" evidence="1">
    <location>
        <begin position="52"/>
        <end position="65"/>
    </location>
</feature>
<protein>
    <submittedName>
        <fullName evidence="2">Uncharacterized protein</fullName>
    </submittedName>
</protein>
<dbReference type="HOGENOM" id="CLU_2843900_0_0_9"/>
<evidence type="ECO:0000313" key="3">
    <source>
        <dbReference type="Proteomes" id="UP000004968"/>
    </source>
</evidence>
<evidence type="ECO:0000313" key="2">
    <source>
        <dbReference type="EMBL" id="EFC94718.1"/>
    </source>
</evidence>
<dbReference type="EMBL" id="ACIO01000962">
    <property type="protein sequence ID" value="EFC94718.1"/>
    <property type="molecule type" value="Genomic_DNA"/>
</dbReference>
<accession>D3ATY8</accession>
<gene>
    <name evidence="2" type="ORF">CLOSTHATH_07102</name>
</gene>
<dbReference type="Proteomes" id="UP000004968">
    <property type="component" value="Unassembled WGS sequence"/>
</dbReference>
<evidence type="ECO:0000256" key="1">
    <source>
        <dbReference type="SAM" id="MobiDB-lite"/>
    </source>
</evidence>
<name>D3ATY8_9FIRM</name>
<sequence>MRFLFFGGGTRTCRSLAGKAAGDGVLAHVPSGADSRPGEDAAQGDRANSAELLMSSPPCPLSSGR</sequence>
<organism evidence="2 3">
    <name type="scientific">Hungatella hathewayi DSM 13479</name>
    <dbReference type="NCBI Taxonomy" id="566550"/>
    <lineage>
        <taxon>Bacteria</taxon>
        <taxon>Bacillati</taxon>
        <taxon>Bacillota</taxon>
        <taxon>Clostridia</taxon>
        <taxon>Lachnospirales</taxon>
        <taxon>Lachnospiraceae</taxon>
        <taxon>Hungatella</taxon>
    </lineage>
</organism>
<feature type="region of interest" description="Disordered" evidence="1">
    <location>
        <begin position="28"/>
        <end position="65"/>
    </location>
</feature>
<reference evidence="2 3" key="1">
    <citation type="submission" date="2010-01" db="EMBL/GenBank/DDBJ databases">
        <authorList>
            <person name="Weinstock G."/>
            <person name="Sodergren E."/>
            <person name="Clifton S."/>
            <person name="Fulton L."/>
            <person name="Fulton B."/>
            <person name="Courtney L."/>
            <person name="Fronick C."/>
            <person name="Harrison M."/>
            <person name="Strong C."/>
            <person name="Farmer C."/>
            <person name="Delahaunty K."/>
            <person name="Markovic C."/>
            <person name="Hall O."/>
            <person name="Minx P."/>
            <person name="Tomlinson C."/>
            <person name="Mitreva M."/>
            <person name="Nelson J."/>
            <person name="Hou S."/>
            <person name="Wollam A."/>
            <person name="Pepin K.H."/>
            <person name="Johnson M."/>
            <person name="Bhonagiri V."/>
            <person name="Nash W.E."/>
            <person name="Warren W."/>
            <person name="Chinwalla A."/>
            <person name="Mardis E.R."/>
            <person name="Wilson R.K."/>
        </authorList>
    </citation>
    <scope>NUCLEOTIDE SEQUENCE [LARGE SCALE GENOMIC DNA]</scope>
    <source>
        <strain evidence="2 3">DSM 13479</strain>
    </source>
</reference>
<proteinExistence type="predicted"/>
<comment type="caution">
    <text evidence="2">The sequence shown here is derived from an EMBL/GenBank/DDBJ whole genome shotgun (WGS) entry which is preliminary data.</text>
</comment>
<dbReference type="AlphaFoldDB" id="D3ATY8"/>